<feature type="compositionally biased region" description="Basic and acidic residues" evidence="1">
    <location>
        <begin position="34"/>
        <end position="43"/>
    </location>
</feature>
<proteinExistence type="predicted"/>
<dbReference type="GO" id="GO:0004439">
    <property type="term" value="F:phosphatidylinositol-4,5-bisphosphate 5-phosphatase activity"/>
    <property type="evidence" value="ECO:0007669"/>
    <property type="project" value="TreeGrafter"/>
</dbReference>
<feature type="compositionally biased region" description="Polar residues" evidence="1">
    <location>
        <begin position="97"/>
        <end position="107"/>
    </location>
</feature>
<sequence length="271" mass="30255">MPIRMERQDSRSSQLSGSVNVEGNGMTMMGAADITDRDWREKQGGGSAPHSAPGQTPQRVTPRPPRVRRLERAFSLDEHSWRRNLRGKQGSLADPNESGSSTGSLQEATEDPQPAMVSRFPQISHLSNSHTACLTHTKPPQLLPQVETLRTTNGMEADYRDYTQQLLHHSSHSLNRAACDSMRSTYSLLTPLRSKDVRSRSYLEGSLLASGALLGAEELDRYFPERLLRVFIATWNMQGRKVRLVPPGTALPRCALYLPALSWGLYKYLLS</sequence>
<dbReference type="Proteomes" id="UP000824782">
    <property type="component" value="Unassembled WGS sequence"/>
</dbReference>
<feature type="non-terminal residue" evidence="2">
    <location>
        <position position="271"/>
    </location>
</feature>
<dbReference type="GO" id="GO:0004445">
    <property type="term" value="F:inositol-polyphosphate 5-phosphatase activity"/>
    <property type="evidence" value="ECO:0007669"/>
    <property type="project" value="InterPro"/>
</dbReference>
<evidence type="ECO:0000313" key="3">
    <source>
        <dbReference type="Proteomes" id="UP000824782"/>
    </source>
</evidence>
<name>A0AAV6YHI6_ENGPU</name>
<dbReference type="AlphaFoldDB" id="A0AAV6YHI6"/>
<dbReference type="EMBL" id="WNYA01062659">
    <property type="protein sequence ID" value="KAG8535593.1"/>
    <property type="molecule type" value="Genomic_DNA"/>
</dbReference>
<dbReference type="GO" id="GO:0046856">
    <property type="term" value="P:phosphatidylinositol dephosphorylation"/>
    <property type="evidence" value="ECO:0007669"/>
    <property type="project" value="TreeGrafter"/>
</dbReference>
<gene>
    <name evidence="2" type="ORF">GDO81_028200</name>
</gene>
<reference evidence="2" key="1">
    <citation type="thesis" date="2020" institute="ProQuest LLC" country="789 East Eisenhower Parkway, Ann Arbor, MI, USA">
        <title>Comparative Genomics and Chromosome Evolution.</title>
        <authorList>
            <person name="Mudd A.B."/>
        </authorList>
    </citation>
    <scope>NUCLEOTIDE SEQUENCE</scope>
    <source>
        <strain evidence="2">237g6f4</strain>
        <tissue evidence="2">Blood</tissue>
    </source>
</reference>
<feature type="region of interest" description="Disordered" evidence="1">
    <location>
        <begin position="81"/>
        <end position="113"/>
    </location>
</feature>
<comment type="caution">
    <text evidence="2">The sequence shown here is derived from an EMBL/GenBank/DDBJ whole genome shotgun (WGS) entry which is preliminary data.</text>
</comment>
<dbReference type="PANTHER" id="PTHR46625">
    <property type="entry name" value="72 KDA INOSITOL POLYPHOSPHATE 5-PHOSPHATASE"/>
    <property type="match status" value="1"/>
</dbReference>
<dbReference type="GO" id="GO:0005930">
    <property type="term" value="C:axoneme"/>
    <property type="evidence" value="ECO:0007669"/>
    <property type="project" value="TreeGrafter"/>
</dbReference>
<evidence type="ECO:0000313" key="2">
    <source>
        <dbReference type="EMBL" id="KAG8535593.1"/>
    </source>
</evidence>
<dbReference type="InterPro" id="IPR042478">
    <property type="entry name" value="INPP5E"/>
</dbReference>
<dbReference type="PANTHER" id="PTHR46625:SF1">
    <property type="entry name" value="PHOSPHATIDYLINOSITOL POLYPHOSPHATE 5-PHOSPHATASE TYPE IV"/>
    <property type="match status" value="1"/>
</dbReference>
<evidence type="ECO:0000256" key="1">
    <source>
        <dbReference type="SAM" id="MobiDB-lite"/>
    </source>
</evidence>
<accession>A0AAV6YHI6</accession>
<dbReference type="GO" id="GO:0005634">
    <property type="term" value="C:nucleus"/>
    <property type="evidence" value="ECO:0007669"/>
    <property type="project" value="TreeGrafter"/>
</dbReference>
<feature type="compositionally biased region" description="Basic and acidic residues" evidence="1">
    <location>
        <begin position="1"/>
        <end position="10"/>
    </location>
</feature>
<keyword evidence="3" id="KW-1185">Reference proteome</keyword>
<feature type="region of interest" description="Disordered" evidence="1">
    <location>
        <begin position="1"/>
        <end position="66"/>
    </location>
</feature>
<dbReference type="GO" id="GO:0005794">
    <property type="term" value="C:Golgi apparatus"/>
    <property type="evidence" value="ECO:0007669"/>
    <property type="project" value="TreeGrafter"/>
</dbReference>
<feature type="compositionally biased region" description="Polar residues" evidence="1">
    <location>
        <begin position="11"/>
        <end position="21"/>
    </location>
</feature>
<protein>
    <submittedName>
        <fullName evidence="2">Uncharacterized protein</fullName>
    </submittedName>
</protein>
<organism evidence="2 3">
    <name type="scientific">Engystomops pustulosus</name>
    <name type="common">Tungara frog</name>
    <name type="synonym">Physalaemus pustulosus</name>
    <dbReference type="NCBI Taxonomy" id="76066"/>
    <lineage>
        <taxon>Eukaryota</taxon>
        <taxon>Metazoa</taxon>
        <taxon>Chordata</taxon>
        <taxon>Craniata</taxon>
        <taxon>Vertebrata</taxon>
        <taxon>Euteleostomi</taxon>
        <taxon>Amphibia</taxon>
        <taxon>Batrachia</taxon>
        <taxon>Anura</taxon>
        <taxon>Neobatrachia</taxon>
        <taxon>Hyloidea</taxon>
        <taxon>Leptodactylidae</taxon>
        <taxon>Leiuperinae</taxon>
        <taxon>Engystomops</taxon>
    </lineage>
</organism>